<dbReference type="EC" id="3.7.1.5" evidence="5"/>
<evidence type="ECO:0000313" key="17">
    <source>
        <dbReference type="Proteomes" id="UP001432322"/>
    </source>
</evidence>
<comment type="caution">
    <text evidence="16">The sequence shown here is derived from an EMBL/GenBank/DDBJ whole genome shotgun (WGS) entry which is preliminary data.</text>
</comment>
<feature type="non-terminal residue" evidence="16">
    <location>
        <position position="1"/>
    </location>
</feature>
<name>A0AAV5UPD7_9BILA</name>
<evidence type="ECO:0000256" key="4">
    <source>
        <dbReference type="ARBA" id="ARBA00032305"/>
    </source>
</evidence>
<evidence type="ECO:0000256" key="9">
    <source>
        <dbReference type="ARBA" id="ARBA00044973"/>
    </source>
</evidence>
<evidence type="ECO:0000256" key="14">
    <source>
        <dbReference type="ARBA" id="ARBA00048846"/>
    </source>
</evidence>
<proteinExistence type="inferred from homology"/>
<evidence type="ECO:0000256" key="13">
    <source>
        <dbReference type="ARBA" id="ARBA00047973"/>
    </source>
</evidence>
<evidence type="ECO:0000256" key="7">
    <source>
        <dbReference type="ARBA" id="ARBA00044830"/>
    </source>
</evidence>
<comment type="similarity">
    <text evidence="1">Belongs to the FAH family.</text>
</comment>
<protein>
    <recommendedName>
        <fullName evidence="10">Oxaloacetate tautomerase FAHD1, mitochondrial</fullName>
        <ecNumber evidence="5">3.7.1.5</ecNumber>
        <ecNumber evidence="2">4.1.1.112</ecNumber>
        <ecNumber evidence="9">5.3.2.2</ecNumber>
    </recommendedName>
    <alternativeName>
        <fullName evidence="7">Acylpyruvase FAHD1</fullName>
    </alternativeName>
    <alternativeName>
        <fullName evidence="6">Fumarylacetoacetate hydrolase domain-containing protein 1</fullName>
    </alternativeName>
    <alternativeName>
        <fullName evidence="4">Oxaloacetate decarboxylase</fullName>
    </alternativeName>
</protein>
<evidence type="ECO:0000256" key="2">
    <source>
        <dbReference type="ARBA" id="ARBA00012947"/>
    </source>
</evidence>
<dbReference type="GO" id="GO:0047621">
    <property type="term" value="F:acylpyruvate hydrolase activity"/>
    <property type="evidence" value="ECO:0007669"/>
    <property type="project" value="UniProtKB-EC"/>
</dbReference>
<dbReference type="EC" id="5.3.2.2" evidence="9"/>
<accession>A0AAV5UPD7</accession>
<keyword evidence="3" id="KW-0479">Metal-binding</keyword>
<dbReference type="Proteomes" id="UP001432322">
    <property type="component" value="Unassembled WGS sequence"/>
</dbReference>
<evidence type="ECO:0000313" key="16">
    <source>
        <dbReference type="EMBL" id="GMT08899.1"/>
    </source>
</evidence>
<feature type="domain" description="Fumarylacetoacetase-like C-terminal" evidence="15">
    <location>
        <begin position="45"/>
        <end position="245"/>
    </location>
</feature>
<dbReference type="EMBL" id="BTSY01000001">
    <property type="protein sequence ID" value="GMT08899.1"/>
    <property type="molecule type" value="Genomic_DNA"/>
</dbReference>
<organism evidence="16 17">
    <name type="scientific">Pristionchus fissidentatus</name>
    <dbReference type="NCBI Taxonomy" id="1538716"/>
    <lineage>
        <taxon>Eukaryota</taxon>
        <taxon>Metazoa</taxon>
        <taxon>Ecdysozoa</taxon>
        <taxon>Nematoda</taxon>
        <taxon>Chromadorea</taxon>
        <taxon>Rhabditida</taxon>
        <taxon>Rhabditina</taxon>
        <taxon>Diplogasteromorpha</taxon>
        <taxon>Diplogasteroidea</taxon>
        <taxon>Neodiplogasteridae</taxon>
        <taxon>Pristionchus</taxon>
    </lineage>
</organism>
<dbReference type="GO" id="GO:0018773">
    <property type="term" value="F:acetylpyruvate hydrolase activity"/>
    <property type="evidence" value="ECO:0007669"/>
    <property type="project" value="TreeGrafter"/>
</dbReference>
<dbReference type="GO" id="GO:0050163">
    <property type="term" value="F:oxaloacetate tautomerase activity"/>
    <property type="evidence" value="ECO:0007669"/>
    <property type="project" value="UniProtKB-EC"/>
</dbReference>
<dbReference type="Pfam" id="PF01557">
    <property type="entry name" value="FAA_hydrolase"/>
    <property type="match status" value="1"/>
</dbReference>
<comment type="catalytic activity">
    <reaction evidence="11">
        <text>a 3-acylpyruvate + H2O = a carboxylate + pyruvate + H(+)</text>
        <dbReference type="Rhea" id="RHEA:19009"/>
        <dbReference type="ChEBI" id="CHEBI:15361"/>
        <dbReference type="ChEBI" id="CHEBI:15377"/>
        <dbReference type="ChEBI" id="CHEBI:15378"/>
        <dbReference type="ChEBI" id="CHEBI:29067"/>
        <dbReference type="ChEBI" id="CHEBI:57278"/>
        <dbReference type="EC" id="3.7.1.5"/>
    </reaction>
</comment>
<dbReference type="SUPFAM" id="SSF56529">
    <property type="entry name" value="FAH"/>
    <property type="match status" value="1"/>
</dbReference>
<reference evidence="16" key="1">
    <citation type="submission" date="2023-10" db="EMBL/GenBank/DDBJ databases">
        <title>Genome assembly of Pristionchus species.</title>
        <authorList>
            <person name="Yoshida K."/>
            <person name="Sommer R.J."/>
        </authorList>
    </citation>
    <scope>NUCLEOTIDE SEQUENCE</scope>
    <source>
        <strain evidence="16">RS5133</strain>
    </source>
</reference>
<evidence type="ECO:0000256" key="10">
    <source>
        <dbReference type="ARBA" id="ARBA00044980"/>
    </source>
</evidence>
<dbReference type="PANTHER" id="PTHR11820">
    <property type="entry name" value="ACYLPYRUVASE"/>
    <property type="match status" value="1"/>
</dbReference>
<sequence>LCDEFAIEAFPFLSLLSRTISLTLSLTPVCAMADSEMSLRSACRKIVCVGRNYVDHAKELGNAIPSKPLLFVKTSNALVEQGEKIRAPPGCVNLHQEAELAVVIGRRASGVSKVSAYDYVKGYTIALDMTARDFQDEAKASASPWFLAKSFDTSCPIGDFVPKEKVRDPHALEIYCRVNGVQKQRAATNLMLFDIPTLIEYATKFVTLEEGDLLLTGTPAGVGPVKSGDVIECGLEGVTKATFTVA</sequence>
<evidence type="ECO:0000256" key="11">
    <source>
        <dbReference type="ARBA" id="ARBA00047858"/>
    </source>
</evidence>
<gene>
    <name evidence="16" type="ORF">PFISCL1PPCAC_196</name>
</gene>
<dbReference type="GO" id="GO:0019752">
    <property type="term" value="P:carboxylic acid metabolic process"/>
    <property type="evidence" value="ECO:0007669"/>
    <property type="project" value="UniProtKB-ARBA"/>
</dbReference>
<dbReference type="GO" id="GO:0008948">
    <property type="term" value="F:oxaloacetate decarboxylase activity"/>
    <property type="evidence" value="ECO:0007669"/>
    <property type="project" value="UniProtKB-EC"/>
</dbReference>
<comment type="catalytic activity">
    <reaction evidence="13">
        <text>oxaloacetate + H(+) = pyruvate + CO2</text>
        <dbReference type="Rhea" id="RHEA:15641"/>
        <dbReference type="ChEBI" id="CHEBI:15361"/>
        <dbReference type="ChEBI" id="CHEBI:15378"/>
        <dbReference type="ChEBI" id="CHEBI:16452"/>
        <dbReference type="ChEBI" id="CHEBI:16526"/>
        <dbReference type="EC" id="4.1.1.112"/>
    </reaction>
</comment>
<dbReference type="GO" id="GO:0046872">
    <property type="term" value="F:metal ion binding"/>
    <property type="evidence" value="ECO:0007669"/>
    <property type="project" value="UniProtKB-KW"/>
</dbReference>
<keyword evidence="17" id="KW-1185">Reference proteome</keyword>
<dbReference type="FunFam" id="3.90.850.10:FF:000003">
    <property type="entry name" value="Fumarylacetoacetate hydrolase domain-containing 1"/>
    <property type="match status" value="1"/>
</dbReference>
<comment type="catalytic activity">
    <reaction evidence="14">
        <text>acetylpyruvate + H2O = acetate + pyruvate + H(+)</text>
        <dbReference type="Rhea" id="RHEA:16097"/>
        <dbReference type="ChEBI" id="CHEBI:15360"/>
        <dbReference type="ChEBI" id="CHEBI:15361"/>
        <dbReference type="ChEBI" id="CHEBI:15377"/>
        <dbReference type="ChEBI" id="CHEBI:15378"/>
        <dbReference type="ChEBI" id="CHEBI:30089"/>
    </reaction>
</comment>
<dbReference type="AlphaFoldDB" id="A0AAV5UPD7"/>
<comment type="catalytic activity">
    <reaction evidence="12">
        <text>3-fumarylpyruvate + H2O = fumarate + pyruvate + H(+)</text>
        <dbReference type="Rhea" id="RHEA:26168"/>
        <dbReference type="ChEBI" id="CHEBI:15361"/>
        <dbReference type="ChEBI" id="CHEBI:15377"/>
        <dbReference type="ChEBI" id="CHEBI:15378"/>
        <dbReference type="ChEBI" id="CHEBI:16854"/>
        <dbReference type="ChEBI" id="CHEBI:29806"/>
    </reaction>
</comment>
<evidence type="ECO:0000259" key="15">
    <source>
        <dbReference type="Pfam" id="PF01557"/>
    </source>
</evidence>
<evidence type="ECO:0000256" key="8">
    <source>
        <dbReference type="ARBA" id="ARBA00044911"/>
    </source>
</evidence>
<comment type="catalytic activity">
    <reaction evidence="8">
        <text>oxaloacetate = enol-oxaloacetate</text>
        <dbReference type="Rhea" id="RHEA:16021"/>
        <dbReference type="ChEBI" id="CHEBI:16452"/>
        <dbReference type="ChEBI" id="CHEBI:17479"/>
        <dbReference type="EC" id="5.3.2.2"/>
    </reaction>
    <physiologicalReaction direction="right-to-left" evidence="8">
        <dbReference type="Rhea" id="RHEA:16023"/>
    </physiologicalReaction>
</comment>
<evidence type="ECO:0000256" key="6">
    <source>
        <dbReference type="ARBA" id="ARBA00042340"/>
    </source>
</evidence>
<dbReference type="GO" id="GO:0005739">
    <property type="term" value="C:mitochondrion"/>
    <property type="evidence" value="ECO:0007669"/>
    <property type="project" value="TreeGrafter"/>
</dbReference>
<evidence type="ECO:0000256" key="1">
    <source>
        <dbReference type="ARBA" id="ARBA00010211"/>
    </source>
</evidence>
<dbReference type="PANTHER" id="PTHR11820:SF7">
    <property type="entry name" value="ACYLPYRUVASE FAHD1, MITOCHONDRIAL"/>
    <property type="match status" value="1"/>
</dbReference>
<dbReference type="Gene3D" id="3.90.850.10">
    <property type="entry name" value="Fumarylacetoacetase-like, C-terminal domain"/>
    <property type="match status" value="1"/>
</dbReference>
<evidence type="ECO:0000256" key="5">
    <source>
        <dbReference type="ARBA" id="ARBA00039040"/>
    </source>
</evidence>
<dbReference type="InterPro" id="IPR011234">
    <property type="entry name" value="Fumarylacetoacetase-like_C"/>
</dbReference>
<dbReference type="InterPro" id="IPR036663">
    <property type="entry name" value="Fumarylacetoacetase_C_sf"/>
</dbReference>
<evidence type="ECO:0000256" key="12">
    <source>
        <dbReference type="ARBA" id="ARBA00047963"/>
    </source>
</evidence>
<evidence type="ECO:0000256" key="3">
    <source>
        <dbReference type="ARBA" id="ARBA00022723"/>
    </source>
</evidence>
<dbReference type="EC" id="4.1.1.112" evidence="2"/>